<comment type="cofactor">
    <cofactor evidence="6">
        <name>K(+)</name>
        <dbReference type="ChEBI" id="CHEBI:29103"/>
    </cofactor>
    <text evidence="6">Binds 1 potassium ion per subunit.</text>
</comment>
<feature type="binding site" evidence="6">
    <location>
        <position position="253"/>
    </location>
    <ligand>
        <name>K(+)</name>
        <dbReference type="ChEBI" id="CHEBI:29103"/>
    </ligand>
</feature>
<dbReference type="SUPFAM" id="SSF52540">
    <property type="entry name" value="P-loop containing nucleoside triphosphate hydrolases"/>
    <property type="match status" value="1"/>
</dbReference>
<dbReference type="Proteomes" id="UP000317243">
    <property type="component" value="Unassembled WGS sequence"/>
</dbReference>
<feature type="domain" description="G" evidence="8">
    <location>
        <begin position="224"/>
        <end position="328"/>
    </location>
</feature>
<feature type="binding site" evidence="6">
    <location>
        <begin position="251"/>
        <end position="257"/>
    </location>
    <ligand>
        <name>GTP</name>
        <dbReference type="ChEBI" id="CHEBI:37565"/>
    </ligand>
</feature>
<keyword evidence="7" id="KW-0175">Coiled coil</keyword>
<dbReference type="GO" id="GO:0002098">
    <property type="term" value="P:tRNA wobble uridine modification"/>
    <property type="evidence" value="ECO:0007669"/>
    <property type="project" value="TreeGrafter"/>
</dbReference>
<feature type="domain" description="MnmE helical" evidence="10">
    <location>
        <begin position="129"/>
        <end position="453"/>
    </location>
</feature>
<accession>A0A5C5X1H5</accession>
<comment type="caution">
    <text evidence="6">Lacks conserved residue(s) required for the propagation of feature annotation.</text>
</comment>
<comment type="subcellular location">
    <subcellularLocation>
        <location evidence="6">Cytoplasm</location>
    </subcellularLocation>
</comment>
<comment type="function">
    <text evidence="6">Exhibits a very high intrinsic GTPase hydrolysis rate. Involved in the addition of a carboxymethylaminomethyl (cmnm) group at the wobble position (U34) of certain tRNAs, forming tRNA-cmnm(5)s(2)U34.</text>
</comment>
<feature type="binding site" evidence="6">
    <location>
        <position position="27"/>
    </location>
    <ligand>
        <name>(6S)-5-formyl-5,6,7,8-tetrahydrofolate</name>
        <dbReference type="ChEBI" id="CHEBI:57457"/>
    </ligand>
</feature>
<dbReference type="InterPro" id="IPR018948">
    <property type="entry name" value="GTP-bd_TrmE_N"/>
</dbReference>
<dbReference type="InterPro" id="IPR004520">
    <property type="entry name" value="GTPase_MnmE"/>
</dbReference>
<dbReference type="NCBIfam" id="TIGR00231">
    <property type="entry name" value="small_GTP"/>
    <property type="match status" value="1"/>
</dbReference>
<feature type="binding site" evidence="6">
    <location>
        <position position="232"/>
    </location>
    <ligand>
        <name>K(+)</name>
        <dbReference type="ChEBI" id="CHEBI:29103"/>
    </ligand>
</feature>
<dbReference type="HAMAP" id="MF_00379">
    <property type="entry name" value="GTPase_MnmE"/>
    <property type="match status" value="1"/>
</dbReference>
<dbReference type="Gene3D" id="3.40.50.300">
    <property type="entry name" value="P-loop containing nucleotide triphosphate hydrolases"/>
    <property type="match status" value="1"/>
</dbReference>
<evidence type="ECO:0000313" key="12">
    <source>
        <dbReference type="Proteomes" id="UP000317243"/>
    </source>
</evidence>
<dbReference type="Pfam" id="PF01926">
    <property type="entry name" value="MMR_HSR1"/>
    <property type="match status" value="1"/>
</dbReference>
<comment type="similarity">
    <text evidence="1 6">Belongs to the TRAFAC class TrmE-Era-EngA-EngB-Septin-like GTPase superfamily. TrmE GTPase family.</text>
</comment>
<sequence length="456" mass="49896">MTVEGATDGTIAAIASAPGRSQRGIIRVSGENTLDVIEQLTRQNGFHPRNPQRYSRNVLLGDSELQLPVDVYLWPTNRSFTGEPLAEIHCVGSPPLLNEILEQVFALNVKPAQPGAFTLRAFLSGRIDLLQAEAVLGVIDAGNSNQLERALQQLAGGISTKIAELREELLIHLADLEAGLDFVEEDIEFVEREVFLNRIDHSIAFLNQLLTQSLDRMESVGLPRVVLAGLPNAGKSALFNALLKSERALVSKVAGTTRDYLSCELTSGRTSFTLIDTAGWEIGRNAIEQQAGSQRADQYRRANLVVWCEAVDLADQELETNSELLEEVNQSGVAVLRVKTKADLLPGDAVLAEAELVVSASKSLYLNELLQRISQQLSTSSDEVELLASTSARCRESLSRAVESLERTREMMASGAGDELISMELRESLDHLGRIVGVVYTDDILDRVFSRFCIGK</sequence>
<keyword evidence="2 6" id="KW-0819">tRNA processing</keyword>
<dbReference type="EMBL" id="SIHI01000001">
    <property type="protein sequence ID" value="TWT56984.1"/>
    <property type="molecule type" value="Genomic_DNA"/>
</dbReference>
<feature type="binding site" evidence="6">
    <location>
        <position position="257"/>
    </location>
    <ligand>
        <name>Mg(2+)</name>
        <dbReference type="ChEBI" id="CHEBI:18420"/>
    </ligand>
</feature>
<dbReference type="CDD" id="cd14858">
    <property type="entry name" value="TrmE_N"/>
    <property type="match status" value="1"/>
</dbReference>
<evidence type="ECO:0000259" key="8">
    <source>
        <dbReference type="Pfam" id="PF01926"/>
    </source>
</evidence>
<evidence type="ECO:0000259" key="10">
    <source>
        <dbReference type="Pfam" id="PF12631"/>
    </source>
</evidence>
<keyword evidence="5 6" id="KW-0342">GTP-binding</keyword>
<organism evidence="11 12">
    <name type="scientific">Thalassoglobus neptunius</name>
    <dbReference type="NCBI Taxonomy" id="1938619"/>
    <lineage>
        <taxon>Bacteria</taxon>
        <taxon>Pseudomonadati</taxon>
        <taxon>Planctomycetota</taxon>
        <taxon>Planctomycetia</taxon>
        <taxon>Planctomycetales</taxon>
        <taxon>Planctomycetaceae</taxon>
        <taxon>Thalassoglobus</taxon>
    </lineage>
</organism>
<keyword evidence="3 6" id="KW-0547">Nucleotide-binding</keyword>
<dbReference type="GO" id="GO:0003924">
    <property type="term" value="F:GTPase activity"/>
    <property type="evidence" value="ECO:0007669"/>
    <property type="project" value="UniProtKB-UniRule"/>
</dbReference>
<dbReference type="OrthoDB" id="9805918at2"/>
<evidence type="ECO:0000256" key="7">
    <source>
        <dbReference type="SAM" id="Coils"/>
    </source>
</evidence>
<dbReference type="Pfam" id="PF12631">
    <property type="entry name" value="MnmE_helical"/>
    <property type="match status" value="1"/>
</dbReference>
<dbReference type="RefSeq" id="WP_146506877.1">
    <property type="nucleotide sequence ID" value="NZ_SIHI01000001.1"/>
</dbReference>
<feature type="binding site" evidence="6">
    <location>
        <position position="236"/>
    </location>
    <ligand>
        <name>Mg(2+)</name>
        <dbReference type="ChEBI" id="CHEBI:18420"/>
    </ligand>
</feature>
<evidence type="ECO:0000256" key="1">
    <source>
        <dbReference type="ARBA" id="ARBA00011043"/>
    </source>
</evidence>
<feature type="binding site" evidence="6">
    <location>
        <position position="256"/>
    </location>
    <ligand>
        <name>K(+)</name>
        <dbReference type="ChEBI" id="CHEBI:29103"/>
    </ligand>
</feature>
<dbReference type="AlphaFoldDB" id="A0A5C5X1H5"/>
<dbReference type="InterPro" id="IPR027368">
    <property type="entry name" value="MnmE_dom2"/>
</dbReference>
<feature type="binding site" evidence="6">
    <location>
        <position position="87"/>
    </location>
    <ligand>
        <name>(6S)-5-formyl-5,6,7,8-tetrahydrofolate</name>
        <dbReference type="ChEBI" id="CHEBI:57457"/>
    </ligand>
</feature>
<evidence type="ECO:0000256" key="5">
    <source>
        <dbReference type="ARBA" id="ARBA00023134"/>
    </source>
</evidence>
<keyword evidence="6" id="KW-0460">Magnesium</keyword>
<feature type="domain" description="GTP-binding protein TrmE N-terminal" evidence="9">
    <location>
        <begin position="10"/>
        <end position="126"/>
    </location>
</feature>
<dbReference type="InterPro" id="IPR025867">
    <property type="entry name" value="MnmE_helical"/>
</dbReference>
<dbReference type="SUPFAM" id="SSF103025">
    <property type="entry name" value="Folate-binding domain"/>
    <property type="match status" value="1"/>
</dbReference>
<evidence type="ECO:0000256" key="3">
    <source>
        <dbReference type="ARBA" id="ARBA00022741"/>
    </source>
</evidence>
<gene>
    <name evidence="11" type="primary">mnmE_1</name>
    <name evidence="6" type="synonym">mnmE</name>
    <name evidence="6" type="synonym">trmE</name>
    <name evidence="11" type="ORF">KOR42_03400</name>
</gene>
<keyword evidence="6" id="KW-0963">Cytoplasm</keyword>
<dbReference type="PANTHER" id="PTHR42714:SF2">
    <property type="entry name" value="TRNA MODIFICATION GTPASE GTPBP3, MITOCHONDRIAL"/>
    <property type="match status" value="1"/>
</dbReference>
<dbReference type="SUPFAM" id="SSF116878">
    <property type="entry name" value="TrmE connector domain"/>
    <property type="match status" value="1"/>
</dbReference>
<name>A0A5C5X1H5_9PLAN</name>
<dbReference type="GO" id="GO:0005525">
    <property type="term" value="F:GTP binding"/>
    <property type="evidence" value="ECO:0007669"/>
    <property type="project" value="UniProtKB-UniRule"/>
</dbReference>
<feature type="binding site" evidence="6">
    <location>
        <position position="456"/>
    </location>
    <ligand>
        <name>(6S)-5-formyl-5,6,7,8-tetrahydrofolate</name>
        <dbReference type="ChEBI" id="CHEBI:57457"/>
    </ligand>
</feature>
<proteinExistence type="inferred from homology"/>
<dbReference type="Pfam" id="PF10396">
    <property type="entry name" value="TrmE_N"/>
    <property type="match status" value="1"/>
</dbReference>
<feature type="binding site" evidence="6">
    <location>
        <begin position="276"/>
        <end position="279"/>
    </location>
    <ligand>
        <name>GTP</name>
        <dbReference type="ChEBI" id="CHEBI:37565"/>
    </ligand>
</feature>
<dbReference type="Gene3D" id="1.20.120.430">
    <property type="entry name" value="tRNA modification GTPase MnmE domain 2"/>
    <property type="match status" value="1"/>
</dbReference>
<keyword evidence="4 6" id="KW-0630">Potassium</keyword>
<keyword evidence="6" id="KW-0479">Metal-binding</keyword>
<dbReference type="InterPro" id="IPR006073">
    <property type="entry name" value="GTP-bd"/>
</dbReference>
<dbReference type="InterPro" id="IPR005225">
    <property type="entry name" value="Small_GTP-bd"/>
</dbReference>
<comment type="caution">
    <text evidence="11">The sequence shown here is derived from an EMBL/GenBank/DDBJ whole genome shotgun (WGS) entry which is preliminary data.</text>
</comment>
<dbReference type="PANTHER" id="PTHR42714">
    <property type="entry name" value="TRNA MODIFICATION GTPASE GTPBP3"/>
    <property type="match status" value="1"/>
</dbReference>
<reference evidence="11 12" key="1">
    <citation type="submission" date="2019-02" db="EMBL/GenBank/DDBJ databases">
        <title>Deep-cultivation of Planctomycetes and their phenomic and genomic characterization uncovers novel biology.</title>
        <authorList>
            <person name="Wiegand S."/>
            <person name="Jogler M."/>
            <person name="Boedeker C."/>
            <person name="Pinto D."/>
            <person name="Vollmers J."/>
            <person name="Rivas-Marin E."/>
            <person name="Kohn T."/>
            <person name="Peeters S.H."/>
            <person name="Heuer A."/>
            <person name="Rast P."/>
            <person name="Oberbeckmann S."/>
            <person name="Bunk B."/>
            <person name="Jeske O."/>
            <person name="Meyerdierks A."/>
            <person name="Storesund J.E."/>
            <person name="Kallscheuer N."/>
            <person name="Luecker S."/>
            <person name="Lage O.M."/>
            <person name="Pohl T."/>
            <person name="Merkel B.J."/>
            <person name="Hornburger P."/>
            <person name="Mueller R.-W."/>
            <person name="Bruemmer F."/>
            <person name="Labrenz M."/>
            <person name="Spormann A.M."/>
            <person name="Op Den Camp H."/>
            <person name="Overmann J."/>
            <person name="Amann R."/>
            <person name="Jetten M.S.M."/>
            <person name="Mascher T."/>
            <person name="Medema M.H."/>
            <person name="Devos D.P."/>
            <person name="Kaster A.-K."/>
            <person name="Ovreas L."/>
            <person name="Rohde M."/>
            <person name="Galperin M.Y."/>
            <person name="Jogler C."/>
        </authorList>
    </citation>
    <scope>NUCLEOTIDE SEQUENCE [LARGE SCALE GENOMIC DNA]</scope>
    <source>
        <strain evidence="11 12">KOR42</strain>
    </source>
</reference>
<keyword evidence="6 11" id="KW-0378">Hydrolase</keyword>
<feature type="binding site" evidence="6">
    <location>
        <position position="126"/>
    </location>
    <ligand>
        <name>(6S)-5-formyl-5,6,7,8-tetrahydrofolate</name>
        <dbReference type="ChEBI" id="CHEBI:57457"/>
    </ligand>
</feature>
<evidence type="ECO:0000256" key="4">
    <source>
        <dbReference type="ARBA" id="ARBA00022958"/>
    </source>
</evidence>
<keyword evidence="12" id="KW-1185">Reference proteome</keyword>
<feature type="coiled-coil region" evidence="7">
    <location>
        <begin position="166"/>
        <end position="193"/>
    </location>
</feature>
<dbReference type="InterPro" id="IPR027417">
    <property type="entry name" value="P-loop_NTPase"/>
</dbReference>
<evidence type="ECO:0000256" key="6">
    <source>
        <dbReference type="HAMAP-Rule" id="MF_00379"/>
    </source>
</evidence>
<dbReference type="EC" id="3.6.-.-" evidence="6"/>
<protein>
    <recommendedName>
        <fullName evidence="6">tRNA modification GTPase MnmE</fullName>
        <ecNumber evidence="6">3.6.-.-</ecNumber>
    </recommendedName>
</protein>
<evidence type="ECO:0000313" key="11">
    <source>
        <dbReference type="EMBL" id="TWT56984.1"/>
    </source>
</evidence>
<dbReference type="Gene3D" id="3.30.1360.120">
    <property type="entry name" value="Probable tRNA modification gtpase trme, domain 1"/>
    <property type="match status" value="1"/>
</dbReference>
<dbReference type="GO" id="GO:0046872">
    <property type="term" value="F:metal ion binding"/>
    <property type="evidence" value="ECO:0007669"/>
    <property type="project" value="UniProtKB-KW"/>
</dbReference>
<dbReference type="GO" id="GO:0005829">
    <property type="term" value="C:cytosol"/>
    <property type="evidence" value="ECO:0007669"/>
    <property type="project" value="TreeGrafter"/>
</dbReference>
<dbReference type="InterPro" id="IPR027266">
    <property type="entry name" value="TrmE/GcvT-like"/>
</dbReference>
<comment type="subunit">
    <text evidence="6">Homodimer. Heterotetramer of two MnmE and two MnmG subunits.</text>
</comment>
<dbReference type="GO" id="GO:0030488">
    <property type="term" value="P:tRNA methylation"/>
    <property type="evidence" value="ECO:0007669"/>
    <property type="project" value="TreeGrafter"/>
</dbReference>
<evidence type="ECO:0000259" key="9">
    <source>
        <dbReference type="Pfam" id="PF10396"/>
    </source>
</evidence>
<evidence type="ECO:0000256" key="2">
    <source>
        <dbReference type="ARBA" id="ARBA00022694"/>
    </source>
</evidence>
<feature type="binding site" evidence="6">
    <location>
        <position position="251"/>
    </location>
    <ligand>
        <name>K(+)</name>
        <dbReference type="ChEBI" id="CHEBI:29103"/>
    </ligand>
</feature>